<dbReference type="AlphaFoldDB" id="A0A0M0JHV3"/>
<keyword evidence="4" id="KW-0560">Oxidoreductase</keyword>
<dbReference type="GO" id="GO:0031418">
    <property type="term" value="F:L-ascorbic acid binding"/>
    <property type="evidence" value="ECO:0007669"/>
    <property type="project" value="InterPro"/>
</dbReference>
<evidence type="ECO:0000256" key="1">
    <source>
        <dbReference type="ARBA" id="ARBA00001961"/>
    </source>
</evidence>
<dbReference type="PANTHER" id="PTHR10869">
    <property type="entry name" value="PROLYL 4-HYDROXYLASE ALPHA SUBUNIT"/>
    <property type="match status" value="1"/>
</dbReference>
<evidence type="ECO:0000313" key="9">
    <source>
        <dbReference type="Proteomes" id="UP000037460"/>
    </source>
</evidence>
<dbReference type="PROSITE" id="PS51471">
    <property type="entry name" value="FE2OG_OXY"/>
    <property type="match status" value="1"/>
</dbReference>
<feature type="domain" description="Fe2OG dioxygenase" evidence="7">
    <location>
        <begin position="106"/>
        <end position="219"/>
    </location>
</feature>
<name>A0A0M0JHV3_9EUKA</name>
<accession>A0A0M0JHV3</accession>
<dbReference type="InterPro" id="IPR045054">
    <property type="entry name" value="P4HA-like"/>
</dbReference>
<dbReference type="GO" id="GO:0004656">
    <property type="term" value="F:procollagen-proline 4-dioxygenase activity"/>
    <property type="evidence" value="ECO:0007669"/>
    <property type="project" value="TreeGrafter"/>
</dbReference>
<dbReference type="SMART" id="SM00702">
    <property type="entry name" value="P4Hc"/>
    <property type="match status" value="1"/>
</dbReference>
<evidence type="ECO:0000256" key="5">
    <source>
        <dbReference type="ARBA" id="ARBA00023004"/>
    </source>
</evidence>
<feature type="region of interest" description="Disordered" evidence="6">
    <location>
        <begin position="240"/>
        <end position="274"/>
    </location>
</feature>
<gene>
    <name evidence="8" type="ORF">Ctob_001681</name>
</gene>
<organism evidence="8 9">
    <name type="scientific">Chrysochromulina tobinii</name>
    <dbReference type="NCBI Taxonomy" id="1460289"/>
    <lineage>
        <taxon>Eukaryota</taxon>
        <taxon>Haptista</taxon>
        <taxon>Haptophyta</taxon>
        <taxon>Prymnesiophyceae</taxon>
        <taxon>Prymnesiales</taxon>
        <taxon>Chrysochromulinaceae</taxon>
        <taxon>Chrysochromulina</taxon>
    </lineage>
</organism>
<comment type="cofactor">
    <cofactor evidence="1">
        <name>L-ascorbate</name>
        <dbReference type="ChEBI" id="CHEBI:38290"/>
    </cofactor>
</comment>
<keyword evidence="5" id="KW-0408">Iron</keyword>
<evidence type="ECO:0000259" key="7">
    <source>
        <dbReference type="PROSITE" id="PS51471"/>
    </source>
</evidence>
<dbReference type="GO" id="GO:0005506">
    <property type="term" value="F:iron ion binding"/>
    <property type="evidence" value="ECO:0007669"/>
    <property type="project" value="InterPro"/>
</dbReference>
<reference evidence="9" key="1">
    <citation type="journal article" date="2015" name="PLoS Genet.">
        <title>Genome Sequence and Transcriptome Analyses of Chrysochromulina tobin: Metabolic Tools for Enhanced Algal Fitness in the Prominent Order Prymnesiales (Haptophyceae).</title>
        <authorList>
            <person name="Hovde B.T."/>
            <person name="Deodato C.R."/>
            <person name="Hunsperger H.M."/>
            <person name="Ryken S.A."/>
            <person name="Yost W."/>
            <person name="Jha R.K."/>
            <person name="Patterson J."/>
            <person name="Monnat R.J. Jr."/>
            <person name="Barlow S.B."/>
            <person name="Starkenburg S.R."/>
            <person name="Cattolico R.A."/>
        </authorList>
    </citation>
    <scope>NUCLEOTIDE SEQUENCE</scope>
    <source>
        <strain evidence="9">CCMP291</strain>
    </source>
</reference>
<dbReference type="InterPro" id="IPR044862">
    <property type="entry name" value="Pro_4_hyd_alph_FE2OG_OXY"/>
</dbReference>
<evidence type="ECO:0000256" key="4">
    <source>
        <dbReference type="ARBA" id="ARBA00023002"/>
    </source>
</evidence>
<proteinExistence type="predicted"/>
<dbReference type="OrthoDB" id="420380at2759"/>
<evidence type="ECO:0000256" key="3">
    <source>
        <dbReference type="ARBA" id="ARBA00022964"/>
    </source>
</evidence>
<evidence type="ECO:0000256" key="6">
    <source>
        <dbReference type="SAM" id="MobiDB-lite"/>
    </source>
</evidence>
<protein>
    <submittedName>
        <fullName evidence="8">Prolyl 4-hydroxylase alpha subunit</fullName>
    </submittedName>
</protein>
<dbReference type="InterPro" id="IPR005123">
    <property type="entry name" value="Oxoglu/Fe-dep_dioxygenase_dom"/>
</dbReference>
<dbReference type="PANTHER" id="PTHR10869:SF229">
    <property type="entry name" value="PROLYL 4-HYDROXYLASE ALPHA SUBUNIT DOMAIN-CONTAINING PROTEIN"/>
    <property type="match status" value="1"/>
</dbReference>
<dbReference type="Gene3D" id="2.60.120.620">
    <property type="entry name" value="q2cbj1_9rhob like domain"/>
    <property type="match status" value="1"/>
</dbReference>
<dbReference type="GO" id="GO:0005783">
    <property type="term" value="C:endoplasmic reticulum"/>
    <property type="evidence" value="ECO:0007669"/>
    <property type="project" value="TreeGrafter"/>
</dbReference>
<dbReference type="Pfam" id="PF13640">
    <property type="entry name" value="2OG-FeII_Oxy_3"/>
    <property type="match status" value="1"/>
</dbReference>
<sequence>MAELMGPTDGPISLARDDFARPTWDLTQLREASSAPPVYVIDDFLSEAECDACRMAAEEGRFPAVPYGAKNKIFTGTKWAAHQQHESVDVFLERACKAFNGVPASRFDPVTVTRYGPGQYQAKHLDARLPHEIKRTAAYLASGGQRIAQVICYLQAPEAGGATKFFGPAFKGLAIEPRKGRALIFPTATLDGLADERYLHSGEPVDAGTKWIVGTWLMEADRTDAKEVAKAIEQLWKLEGREPPPMRASARGLGEAAKSGLAMGKSKSGKAKRK</sequence>
<keyword evidence="3" id="KW-0223">Dioxygenase</keyword>
<comment type="caution">
    <text evidence="8">The sequence shown here is derived from an EMBL/GenBank/DDBJ whole genome shotgun (WGS) entry which is preliminary data.</text>
</comment>
<keyword evidence="9" id="KW-1185">Reference proteome</keyword>
<dbReference type="Proteomes" id="UP000037460">
    <property type="component" value="Unassembled WGS sequence"/>
</dbReference>
<evidence type="ECO:0000313" key="8">
    <source>
        <dbReference type="EMBL" id="KOO26040.1"/>
    </source>
</evidence>
<keyword evidence="2" id="KW-0479">Metal-binding</keyword>
<evidence type="ECO:0000256" key="2">
    <source>
        <dbReference type="ARBA" id="ARBA00022723"/>
    </source>
</evidence>
<dbReference type="EMBL" id="JWZX01002898">
    <property type="protein sequence ID" value="KOO26040.1"/>
    <property type="molecule type" value="Genomic_DNA"/>
</dbReference>
<dbReference type="InterPro" id="IPR006620">
    <property type="entry name" value="Pro_4_hyd_alph"/>
</dbReference>